<dbReference type="Proteomes" id="UP000289738">
    <property type="component" value="Chromosome A10"/>
</dbReference>
<evidence type="ECO:0000313" key="2">
    <source>
        <dbReference type="Proteomes" id="UP000289738"/>
    </source>
</evidence>
<protein>
    <submittedName>
        <fullName evidence="1">Uncharacterized protein</fullName>
    </submittedName>
</protein>
<dbReference type="PANTHER" id="PTHR31973">
    <property type="entry name" value="POLYPROTEIN, PUTATIVE-RELATED"/>
    <property type="match status" value="1"/>
</dbReference>
<name>A0A445B6C8_ARAHY</name>
<keyword evidence="2" id="KW-1185">Reference proteome</keyword>
<organism evidence="1 2">
    <name type="scientific">Arachis hypogaea</name>
    <name type="common">Peanut</name>
    <dbReference type="NCBI Taxonomy" id="3818"/>
    <lineage>
        <taxon>Eukaryota</taxon>
        <taxon>Viridiplantae</taxon>
        <taxon>Streptophyta</taxon>
        <taxon>Embryophyta</taxon>
        <taxon>Tracheophyta</taxon>
        <taxon>Spermatophyta</taxon>
        <taxon>Magnoliopsida</taxon>
        <taxon>eudicotyledons</taxon>
        <taxon>Gunneridae</taxon>
        <taxon>Pentapetalae</taxon>
        <taxon>rosids</taxon>
        <taxon>fabids</taxon>
        <taxon>Fabales</taxon>
        <taxon>Fabaceae</taxon>
        <taxon>Papilionoideae</taxon>
        <taxon>50 kb inversion clade</taxon>
        <taxon>dalbergioids sensu lato</taxon>
        <taxon>Dalbergieae</taxon>
        <taxon>Pterocarpus clade</taxon>
        <taxon>Arachis</taxon>
    </lineage>
</organism>
<dbReference type="PANTHER" id="PTHR31973:SF187">
    <property type="entry name" value="MUTATOR TRANSPOSASE MUDRA PROTEIN"/>
    <property type="match status" value="1"/>
</dbReference>
<proteinExistence type="predicted"/>
<evidence type="ECO:0000313" key="1">
    <source>
        <dbReference type="EMBL" id="RYR34244.1"/>
    </source>
</evidence>
<dbReference type="EMBL" id="SDMP01000010">
    <property type="protein sequence ID" value="RYR34244.1"/>
    <property type="molecule type" value="Genomic_DNA"/>
</dbReference>
<comment type="caution">
    <text evidence="1">The sequence shown here is derived from an EMBL/GenBank/DDBJ whole genome shotgun (WGS) entry which is preliminary data.</text>
</comment>
<accession>A0A445B6C8</accession>
<reference evidence="1 2" key="1">
    <citation type="submission" date="2019-01" db="EMBL/GenBank/DDBJ databases">
        <title>Sequencing of cultivated peanut Arachis hypogaea provides insights into genome evolution and oil improvement.</title>
        <authorList>
            <person name="Chen X."/>
        </authorList>
    </citation>
    <scope>NUCLEOTIDE SEQUENCE [LARGE SCALE GENOMIC DNA]</scope>
    <source>
        <strain evidence="2">cv. Fuhuasheng</strain>
        <tissue evidence="1">Leaves</tissue>
    </source>
</reference>
<gene>
    <name evidence="1" type="ORF">Ahy_A10g049000</name>
</gene>
<sequence length="291" mass="33725">MYLDCVSKSVEGSRSAVVITIQKTLKLFAVDRDAYAMCRIAELMSHVEMFVVHEVKNTKGFPEVGDDDSDDKEFLPSDLKVDSADDAYFIGSKEEYDDKSGFEELTDIKDGSQVDKGKGVVNGDFSDEVGFNSSELDLEYEVGGGSDNEDRQEEDDYERRRYPIHKDVKDVKSYKWEVGTVFALREEFKGTITAYAVQTRRRIRYAKLDLVRVKVVCQQDCPFWLYTTKMGEETTWQLRYMNLKYTCDQAHRIGIMHILWLSKAFKKKVEYNPKVKIKELVNKAQRKWNLT</sequence>
<dbReference type="AlphaFoldDB" id="A0A445B6C8"/>